<reference evidence="2 3" key="1">
    <citation type="submission" date="2021-05" db="EMBL/GenBank/DDBJ databases">
        <title>Genome Assembly of Synthetic Allotetraploid Brassica napus Reveals Homoeologous Exchanges between Subgenomes.</title>
        <authorList>
            <person name="Davis J.T."/>
        </authorList>
    </citation>
    <scope>NUCLEOTIDE SEQUENCE [LARGE SCALE GENOMIC DNA]</scope>
    <source>
        <strain evidence="3">cv. Da-Ae</strain>
        <tissue evidence="2">Seedling</tissue>
    </source>
</reference>
<keyword evidence="1" id="KW-0812">Transmembrane</keyword>
<gene>
    <name evidence="2" type="ORF">HID58_088106</name>
</gene>
<comment type="caution">
    <text evidence="2">The sequence shown here is derived from an EMBL/GenBank/DDBJ whole genome shotgun (WGS) entry which is preliminary data.</text>
</comment>
<organism evidence="2 3">
    <name type="scientific">Brassica napus</name>
    <name type="common">Rape</name>
    <dbReference type="NCBI Taxonomy" id="3708"/>
    <lineage>
        <taxon>Eukaryota</taxon>
        <taxon>Viridiplantae</taxon>
        <taxon>Streptophyta</taxon>
        <taxon>Embryophyta</taxon>
        <taxon>Tracheophyta</taxon>
        <taxon>Spermatophyta</taxon>
        <taxon>Magnoliopsida</taxon>
        <taxon>eudicotyledons</taxon>
        <taxon>Gunneridae</taxon>
        <taxon>Pentapetalae</taxon>
        <taxon>rosids</taxon>
        <taxon>malvids</taxon>
        <taxon>Brassicales</taxon>
        <taxon>Brassicaceae</taxon>
        <taxon>Brassiceae</taxon>
        <taxon>Brassica</taxon>
    </lineage>
</organism>
<evidence type="ECO:0000313" key="2">
    <source>
        <dbReference type="EMBL" id="KAH0859845.1"/>
    </source>
</evidence>
<feature type="transmembrane region" description="Helical" evidence="1">
    <location>
        <begin position="65"/>
        <end position="85"/>
    </location>
</feature>
<sequence length="152" mass="16817">ILVPFCAVVSYGVKLHLVGLGQSLVVIDVVFFVAGLPSIVSARLGFHDLVFGDLTSMFCFIARGWLYGLLISFCLFLSFCSLISLHLSSLIASLVALTFAIFATPVWIVFFSVYALCAWNVVYCLKLKLWFLDGWLPFSPLIVLWFFAGMGS</sequence>
<keyword evidence="1" id="KW-1133">Transmembrane helix</keyword>
<feature type="transmembrane region" description="Helical" evidence="1">
    <location>
        <begin position="129"/>
        <end position="148"/>
    </location>
</feature>
<accession>A0ABQ7XY90</accession>
<feature type="non-terminal residue" evidence="2">
    <location>
        <position position="152"/>
    </location>
</feature>
<keyword evidence="3" id="KW-1185">Reference proteome</keyword>
<name>A0ABQ7XY90_BRANA</name>
<evidence type="ECO:0000256" key="1">
    <source>
        <dbReference type="SAM" id="Phobius"/>
    </source>
</evidence>
<feature type="transmembrane region" description="Helical" evidence="1">
    <location>
        <begin position="20"/>
        <end position="44"/>
    </location>
</feature>
<dbReference type="Proteomes" id="UP000824890">
    <property type="component" value="Unassembled WGS sequence"/>
</dbReference>
<keyword evidence="1" id="KW-0472">Membrane</keyword>
<feature type="non-terminal residue" evidence="2">
    <location>
        <position position="1"/>
    </location>
</feature>
<dbReference type="EMBL" id="JAGKQM010000019">
    <property type="protein sequence ID" value="KAH0859845.1"/>
    <property type="molecule type" value="Genomic_DNA"/>
</dbReference>
<protein>
    <submittedName>
        <fullName evidence="2">Uncharacterized protein</fullName>
    </submittedName>
</protein>
<proteinExistence type="predicted"/>
<evidence type="ECO:0000313" key="3">
    <source>
        <dbReference type="Proteomes" id="UP000824890"/>
    </source>
</evidence>
<feature type="transmembrane region" description="Helical" evidence="1">
    <location>
        <begin position="91"/>
        <end position="117"/>
    </location>
</feature>